<comment type="caution">
    <text evidence="2">The sequence shown here is derived from an EMBL/GenBank/DDBJ whole genome shotgun (WGS) entry which is preliminary data.</text>
</comment>
<feature type="non-terminal residue" evidence="2">
    <location>
        <position position="54"/>
    </location>
</feature>
<proteinExistence type="predicted"/>
<feature type="domain" description="Gamma-glutamylcyclotransferase AIG2-like" evidence="1">
    <location>
        <begin position="4"/>
        <end position="53"/>
    </location>
</feature>
<dbReference type="CDD" id="cd06661">
    <property type="entry name" value="GGCT_like"/>
    <property type="match status" value="1"/>
</dbReference>
<dbReference type="InterPro" id="IPR009288">
    <property type="entry name" value="AIG2-like_dom"/>
</dbReference>
<sequence>MVETVRLEGYRLTFAAAGSGLATIFPEEGSHVDGVLWSLTGDCEKSLDLYEGYP</sequence>
<reference evidence="2" key="1">
    <citation type="journal article" date="2013" name="Environ. Microbiol.">
        <title>Microbiota from the distal guts of lean and obese adolescents exhibit partial functional redundancy besides clear differences in community structure.</title>
        <authorList>
            <person name="Ferrer M."/>
            <person name="Ruiz A."/>
            <person name="Lanza F."/>
            <person name="Haange S.B."/>
            <person name="Oberbach A."/>
            <person name="Till H."/>
            <person name="Bargiela R."/>
            <person name="Campoy C."/>
            <person name="Segura M.T."/>
            <person name="Richter M."/>
            <person name="von Bergen M."/>
            <person name="Seifert J."/>
            <person name="Suarez A."/>
        </authorList>
    </citation>
    <scope>NUCLEOTIDE SEQUENCE</scope>
</reference>
<dbReference type="SUPFAM" id="SSF110857">
    <property type="entry name" value="Gamma-glutamyl cyclotransferase-like"/>
    <property type="match status" value="1"/>
</dbReference>
<dbReference type="Gene3D" id="3.10.490.10">
    <property type="entry name" value="Gamma-glutamyl cyclotransferase-like"/>
    <property type="match status" value="1"/>
</dbReference>
<dbReference type="Pfam" id="PF06094">
    <property type="entry name" value="GGACT"/>
    <property type="match status" value="1"/>
</dbReference>
<dbReference type="InterPro" id="IPR036568">
    <property type="entry name" value="GGCT-like_sf"/>
</dbReference>
<accession>K1SNP4</accession>
<evidence type="ECO:0000259" key="1">
    <source>
        <dbReference type="Pfam" id="PF06094"/>
    </source>
</evidence>
<dbReference type="EMBL" id="AJWZ01007412">
    <property type="protein sequence ID" value="EKC56974.1"/>
    <property type="molecule type" value="Genomic_DNA"/>
</dbReference>
<organism evidence="2">
    <name type="scientific">human gut metagenome</name>
    <dbReference type="NCBI Taxonomy" id="408170"/>
    <lineage>
        <taxon>unclassified sequences</taxon>
        <taxon>metagenomes</taxon>
        <taxon>organismal metagenomes</taxon>
    </lineage>
</organism>
<name>K1SNP4_9ZZZZ</name>
<evidence type="ECO:0000313" key="2">
    <source>
        <dbReference type="EMBL" id="EKC56974.1"/>
    </source>
</evidence>
<dbReference type="AlphaFoldDB" id="K1SNP4"/>
<dbReference type="InterPro" id="IPR013024">
    <property type="entry name" value="GGCT-like"/>
</dbReference>
<protein>
    <recommendedName>
        <fullName evidence="1">Gamma-glutamylcyclotransferase AIG2-like domain-containing protein</fullName>
    </recommendedName>
</protein>
<gene>
    <name evidence="2" type="ORF">OBE_10783</name>
</gene>